<gene>
    <name evidence="1" type="ORF">NQV15_00150</name>
</gene>
<name>A0ABY5M7F3_9ACTN</name>
<organism evidence="1 2">
    <name type="scientific">Aeromicrobium wangtongii</name>
    <dbReference type="NCBI Taxonomy" id="2969247"/>
    <lineage>
        <taxon>Bacteria</taxon>
        <taxon>Bacillati</taxon>
        <taxon>Actinomycetota</taxon>
        <taxon>Actinomycetes</taxon>
        <taxon>Propionibacteriales</taxon>
        <taxon>Nocardioidaceae</taxon>
        <taxon>Aeromicrobium</taxon>
    </lineage>
</organism>
<keyword evidence="2" id="KW-1185">Reference proteome</keyword>
<dbReference type="RefSeq" id="WP_255670255.1">
    <property type="nucleotide sequence ID" value="NZ_CP102173.1"/>
</dbReference>
<evidence type="ECO:0000313" key="1">
    <source>
        <dbReference type="EMBL" id="UUP13762.1"/>
    </source>
</evidence>
<protein>
    <submittedName>
        <fullName evidence="1">Uncharacterized protein</fullName>
    </submittedName>
</protein>
<evidence type="ECO:0000313" key="2">
    <source>
        <dbReference type="Proteomes" id="UP001316184"/>
    </source>
</evidence>
<reference evidence="1 2" key="1">
    <citation type="submission" date="2022-08" db="EMBL/GenBank/DDBJ databases">
        <title>novel species in genus Aeromicrobium.</title>
        <authorList>
            <person name="Ye L."/>
        </authorList>
    </citation>
    <scope>NUCLEOTIDE SEQUENCE [LARGE SCALE GENOMIC DNA]</scope>
    <source>
        <strain evidence="2">zg-Y1379</strain>
    </source>
</reference>
<dbReference type="EMBL" id="CP102173">
    <property type="protein sequence ID" value="UUP13762.1"/>
    <property type="molecule type" value="Genomic_DNA"/>
</dbReference>
<accession>A0ABY5M7F3</accession>
<sequence>MSKSTGRRPLRTVLLAVLAAAVVLAVRAAIADKGGSYDPAASRS</sequence>
<dbReference type="Proteomes" id="UP001316184">
    <property type="component" value="Chromosome"/>
</dbReference>
<proteinExistence type="predicted"/>